<dbReference type="InterPro" id="IPR015813">
    <property type="entry name" value="Pyrv/PenolPyrv_kinase-like_dom"/>
</dbReference>
<keyword evidence="2" id="KW-1185">Reference proteome</keyword>
<dbReference type="Pfam" id="PF13714">
    <property type="entry name" value="PEP_mutase"/>
    <property type="match status" value="1"/>
</dbReference>
<gene>
    <name evidence="1" type="ORF">ACFOOQ_08100</name>
</gene>
<sequence length="285" mass="29871">MTAQHPSQAEKAARFAALHKDGCFILPNAWDVPSAGLIAEAGFPAIATTSSGIAFAGGLPDGEKIGVERMFAMVAEIARRVPLPVTGDLESGYGPTPDHVAAAVTRAIRSGMVGANIEDTDPETRKLFDFDLSVARIRAGVAAAKAAGLPDFVLNARTDPVLFNMGGPEAAFAEAAKRAKAYHAAGAQSVFVPGLFAEDAIARMAAAIAPAPLNVMVSTGQPMPPLENLRRAGLRRLTLGGSLMLATYGFTRRLLADLAKPEAGFSYATDGITHMDMTKLVQKYH</sequence>
<dbReference type="PANTHER" id="PTHR42905">
    <property type="entry name" value="PHOSPHOENOLPYRUVATE CARBOXYLASE"/>
    <property type="match status" value="1"/>
</dbReference>
<organism evidence="1 2">
    <name type="scientific">Ferrovibrio xuzhouensis</name>
    <dbReference type="NCBI Taxonomy" id="1576914"/>
    <lineage>
        <taxon>Bacteria</taxon>
        <taxon>Pseudomonadati</taxon>
        <taxon>Pseudomonadota</taxon>
        <taxon>Alphaproteobacteria</taxon>
        <taxon>Rhodospirillales</taxon>
        <taxon>Rhodospirillaceae</taxon>
        <taxon>Ferrovibrio</taxon>
    </lineage>
</organism>
<name>A0ABV7VDC0_9PROT</name>
<dbReference type="GO" id="GO:0016829">
    <property type="term" value="F:lyase activity"/>
    <property type="evidence" value="ECO:0007669"/>
    <property type="project" value="UniProtKB-KW"/>
</dbReference>
<dbReference type="RefSeq" id="WP_379724193.1">
    <property type="nucleotide sequence ID" value="NZ_JBHRYJ010000001.1"/>
</dbReference>
<dbReference type="EMBL" id="JBHRYJ010000001">
    <property type="protein sequence ID" value="MFC3675500.1"/>
    <property type="molecule type" value="Genomic_DNA"/>
</dbReference>
<dbReference type="CDD" id="cd00377">
    <property type="entry name" value="ICL_PEPM"/>
    <property type="match status" value="1"/>
</dbReference>
<protein>
    <submittedName>
        <fullName evidence="1">Isocitrate lyase/phosphoenolpyruvate mutase family protein</fullName>
    </submittedName>
</protein>
<dbReference type="Proteomes" id="UP001595711">
    <property type="component" value="Unassembled WGS sequence"/>
</dbReference>
<dbReference type="PANTHER" id="PTHR42905:SF16">
    <property type="entry name" value="CARBOXYPHOSPHONOENOLPYRUVATE PHOSPHONOMUTASE-LIKE PROTEIN (AFU_ORTHOLOGUE AFUA_5G07230)"/>
    <property type="match status" value="1"/>
</dbReference>
<proteinExistence type="predicted"/>
<comment type="caution">
    <text evidence="1">The sequence shown here is derived from an EMBL/GenBank/DDBJ whole genome shotgun (WGS) entry which is preliminary data.</text>
</comment>
<keyword evidence="1" id="KW-0456">Lyase</keyword>
<evidence type="ECO:0000313" key="1">
    <source>
        <dbReference type="EMBL" id="MFC3675500.1"/>
    </source>
</evidence>
<dbReference type="InterPro" id="IPR040442">
    <property type="entry name" value="Pyrv_kinase-like_dom_sf"/>
</dbReference>
<evidence type="ECO:0000313" key="2">
    <source>
        <dbReference type="Proteomes" id="UP001595711"/>
    </source>
</evidence>
<reference evidence="2" key="1">
    <citation type="journal article" date="2019" name="Int. J. Syst. Evol. Microbiol.">
        <title>The Global Catalogue of Microorganisms (GCM) 10K type strain sequencing project: providing services to taxonomists for standard genome sequencing and annotation.</title>
        <authorList>
            <consortium name="The Broad Institute Genomics Platform"/>
            <consortium name="The Broad Institute Genome Sequencing Center for Infectious Disease"/>
            <person name="Wu L."/>
            <person name="Ma J."/>
        </authorList>
    </citation>
    <scope>NUCLEOTIDE SEQUENCE [LARGE SCALE GENOMIC DNA]</scope>
    <source>
        <strain evidence="2">KCTC 42182</strain>
    </source>
</reference>
<dbReference type="SUPFAM" id="SSF51621">
    <property type="entry name" value="Phosphoenolpyruvate/pyruvate domain"/>
    <property type="match status" value="1"/>
</dbReference>
<accession>A0ABV7VDC0</accession>
<dbReference type="InterPro" id="IPR039556">
    <property type="entry name" value="ICL/PEPM"/>
</dbReference>
<dbReference type="Gene3D" id="3.20.20.60">
    <property type="entry name" value="Phosphoenolpyruvate-binding domains"/>
    <property type="match status" value="1"/>
</dbReference>